<keyword evidence="6" id="KW-0460">Magnesium</keyword>
<dbReference type="GO" id="GO:0005525">
    <property type="term" value="F:GTP binding"/>
    <property type="evidence" value="ECO:0007669"/>
    <property type="project" value="UniProtKB-KW"/>
</dbReference>
<dbReference type="InterPro" id="IPR011009">
    <property type="entry name" value="Kinase-like_dom_sf"/>
</dbReference>
<evidence type="ECO:0000256" key="8">
    <source>
        <dbReference type="ARBA" id="ARBA00023134"/>
    </source>
</evidence>
<evidence type="ECO:0000256" key="6">
    <source>
        <dbReference type="ARBA" id="ARBA00022842"/>
    </source>
</evidence>
<dbReference type="InterPro" id="IPR029787">
    <property type="entry name" value="Nucleotide_cyclase"/>
</dbReference>
<evidence type="ECO:0000313" key="14">
    <source>
        <dbReference type="EMBL" id="VDO42445.1"/>
    </source>
</evidence>
<dbReference type="FunFam" id="3.30.70.1230:FF:000035">
    <property type="entry name" value="Guanylate cyclase"/>
    <property type="match status" value="1"/>
</dbReference>
<dbReference type="InterPro" id="IPR001054">
    <property type="entry name" value="A/G_cyclase"/>
</dbReference>
<keyword evidence="12" id="KW-0141">cGMP biosynthesis</keyword>
<dbReference type="STRING" id="387005.A0A183HCL8"/>
<accession>A0A183HCL8</accession>
<evidence type="ECO:0000313" key="16">
    <source>
        <dbReference type="WBParaSite" id="OFLC_0000522901-mRNA-1"/>
    </source>
</evidence>
<reference evidence="14 15" key="2">
    <citation type="submission" date="2018-11" db="EMBL/GenBank/DDBJ databases">
        <authorList>
            <consortium name="Pathogen Informatics"/>
        </authorList>
    </citation>
    <scope>NUCLEOTIDE SEQUENCE [LARGE SCALE GENOMIC DNA]</scope>
</reference>
<dbReference type="GO" id="GO:0009266">
    <property type="term" value="P:response to temperature stimulus"/>
    <property type="evidence" value="ECO:0007669"/>
    <property type="project" value="UniProtKB-ARBA"/>
</dbReference>
<dbReference type="GO" id="GO:0004016">
    <property type="term" value="F:adenylate cyclase activity"/>
    <property type="evidence" value="ECO:0007669"/>
    <property type="project" value="TreeGrafter"/>
</dbReference>
<keyword evidence="5" id="KW-0547">Nucleotide-binding</keyword>
<dbReference type="SUPFAM" id="SSF56112">
    <property type="entry name" value="Protein kinase-like (PK-like)"/>
    <property type="match status" value="1"/>
</dbReference>
<dbReference type="GO" id="GO:0043005">
    <property type="term" value="C:neuron projection"/>
    <property type="evidence" value="ECO:0007669"/>
    <property type="project" value="UniProtKB-ARBA"/>
</dbReference>
<gene>
    <name evidence="14" type="ORF">OFLC_LOCUS5230</name>
</gene>
<dbReference type="Gene3D" id="3.30.70.1230">
    <property type="entry name" value="Nucleotide cyclase"/>
    <property type="match status" value="1"/>
</dbReference>
<proteinExistence type="predicted"/>
<dbReference type="EC" id="4.6.1.2" evidence="3"/>
<dbReference type="PANTHER" id="PTHR11920:SF485">
    <property type="entry name" value="RECEPTOR-TYPE GUANYLATE CYCLASE DAF-11"/>
    <property type="match status" value="1"/>
</dbReference>
<organism evidence="16">
    <name type="scientific">Onchocerca flexuosa</name>
    <dbReference type="NCBI Taxonomy" id="387005"/>
    <lineage>
        <taxon>Eukaryota</taxon>
        <taxon>Metazoa</taxon>
        <taxon>Ecdysozoa</taxon>
        <taxon>Nematoda</taxon>
        <taxon>Chromadorea</taxon>
        <taxon>Rhabditida</taxon>
        <taxon>Spirurina</taxon>
        <taxon>Spiruromorpha</taxon>
        <taxon>Filarioidea</taxon>
        <taxon>Onchocercidae</taxon>
        <taxon>Onchocerca</taxon>
    </lineage>
</organism>
<dbReference type="GO" id="GO:0005886">
    <property type="term" value="C:plasma membrane"/>
    <property type="evidence" value="ECO:0007669"/>
    <property type="project" value="TreeGrafter"/>
</dbReference>
<keyword evidence="7" id="KW-1133">Transmembrane helix</keyword>
<dbReference type="WBParaSite" id="OFLC_0000522901-mRNA-1">
    <property type="protein sequence ID" value="OFLC_0000522901-mRNA-1"/>
    <property type="gene ID" value="OFLC_0000522901"/>
</dbReference>
<dbReference type="GO" id="GO:0035556">
    <property type="term" value="P:intracellular signal transduction"/>
    <property type="evidence" value="ECO:0007669"/>
    <property type="project" value="InterPro"/>
</dbReference>
<evidence type="ECO:0000256" key="1">
    <source>
        <dbReference type="ARBA" id="ARBA00001436"/>
    </source>
</evidence>
<reference evidence="16" key="1">
    <citation type="submission" date="2016-06" db="UniProtKB">
        <authorList>
            <consortium name="WormBaseParasite"/>
        </authorList>
    </citation>
    <scope>IDENTIFICATION</scope>
</reference>
<comment type="catalytic activity">
    <reaction evidence="1">
        <text>GTP = 3',5'-cyclic GMP + diphosphate</text>
        <dbReference type="Rhea" id="RHEA:13665"/>
        <dbReference type="ChEBI" id="CHEBI:33019"/>
        <dbReference type="ChEBI" id="CHEBI:37565"/>
        <dbReference type="ChEBI" id="CHEBI:57746"/>
        <dbReference type="EC" id="4.6.1.2"/>
    </reaction>
</comment>
<evidence type="ECO:0000256" key="5">
    <source>
        <dbReference type="ARBA" id="ARBA00022741"/>
    </source>
</evidence>
<dbReference type="PANTHER" id="PTHR11920">
    <property type="entry name" value="GUANYLYL CYCLASE"/>
    <property type="match status" value="1"/>
</dbReference>
<keyword evidence="9" id="KW-0472">Membrane</keyword>
<sequence length="343" mass="38473">MRHILKKMSGGTVVFNTKQAQAADIYAFGIILYEIVFRRKSIVISNNHCDAETLDEETVSIFCESAEALIPPYPSIPGNIEVHPDLLGLMHKCWSGPVDQRPDATLARKITDATLKISGSLVDQMIRNLEQKFILQYTNNLEKLVKERTIQLEKAQEHAERLLLELLPKSVADELKVSRRVDPKNYKSATVMYSDVVGFTSLCSESLPMEVVALLSGVFQKFDIIISQHQCYKVETIGDAYMVTSGVPITSRHNHVRDIASVAIMMRDFLSEYEIPHRPGQKLHCRWGFNTGPVFAGVVGLNAPRYCVFGQTVTVAAKMENSGLPDKIQITLKSYQLLTARYP</sequence>
<dbReference type="PROSITE" id="PS50125">
    <property type="entry name" value="GUANYLATE_CYCLASE_2"/>
    <property type="match status" value="1"/>
</dbReference>
<dbReference type="Gene3D" id="1.10.510.10">
    <property type="entry name" value="Transferase(Phosphotransferase) domain 1"/>
    <property type="match status" value="1"/>
</dbReference>
<keyword evidence="10" id="KW-0325">Glycoprotein</keyword>
<comment type="subcellular location">
    <subcellularLocation>
        <location evidence="2">Membrane</location>
        <topology evidence="2">Single-pass membrane protein</topology>
    </subcellularLocation>
</comment>
<dbReference type="Proteomes" id="UP000267606">
    <property type="component" value="Unassembled WGS sequence"/>
</dbReference>
<evidence type="ECO:0000259" key="13">
    <source>
        <dbReference type="PROSITE" id="PS50125"/>
    </source>
</evidence>
<dbReference type="EMBL" id="UZAJ01004384">
    <property type="protein sequence ID" value="VDO42445.1"/>
    <property type="molecule type" value="Genomic_DNA"/>
</dbReference>
<dbReference type="SUPFAM" id="SSF55073">
    <property type="entry name" value="Nucleotide cyclase"/>
    <property type="match status" value="1"/>
</dbReference>
<dbReference type="AlphaFoldDB" id="A0A183HCL8"/>
<dbReference type="GO" id="GO:0007168">
    <property type="term" value="P:receptor guanylyl cyclase signaling pathway"/>
    <property type="evidence" value="ECO:0007669"/>
    <property type="project" value="TreeGrafter"/>
</dbReference>
<protein>
    <recommendedName>
        <fullName evidence="3">guanylate cyclase</fullName>
        <ecNumber evidence="3">4.6.1.2</ecNumber>
    </recommendedName>
</protein>
<dbReference type="GO" id="GO:0009582">
    <property type="term" value="P:detection of abiotic stimulus"/>
    <property type="evidence" value="ECO:0007669"/>
    <property type="project" value="UniProtKB-ARBA"/>
</dbReference>
<dbReference type="Gene3D" id="6.10.250.780">
    <property type="match status" value="1"/>
</dbReference>
<keyword evidence="11" id="KW-0456">Lyase</keyword>
<evidence type="ECO:0000256" key="4">
    <source>
        <dbReference type="ARBA" id="ARBA00022692"/>
    </source>
</evidence>
<dbReference type="GO" id="GO:0042330">
    <property type="term" value="P:taxis"/>
    <property type="evidence" value="ECO:0007669"/>
    <property type="project" value="UniProtKB-ARBA"/>
</dbReference>
<dbReference type="GO" id="GO:0001653">
    <property type="term" value="F:peptide receptor activity"/>
    <property type="evidence" value="ECO:0007669"/>
    <property type="project" value="TreeGrafter"/>
</dbReference>
<feature type="domain" description="Guanylate cyclase" evidence="13">
    <location>
        <begin position="190"/>
        <end position="320"/>
    </location>
</feature>
<evidence type="ECO:0000256" key="12">
    <source>
        <dbReference type="ARBA" id="ARBA00023293"/>
    </source>
</evidence>
<name>A0A183HCL8_9BILA</name>
<dbReference type="GO" id="GO:0009581">
    <property type="term" value="P:detection of external stimulus"/>
    <property type="evidence" value="ECO:0007669"/>
    <property type="project" value="UniProtKB-ARBA"/>
</dbReference>
<dbReference type="GO" id="GO:0004383">
    <property type="term" value="F:guanylate cyclase activity"/>
    <property type="evidence" value="ECO:0007669"/>
    <property type="project" value="UniProtKB-EC"/>
</dbReference>
<evidence type="ECO:0000256" key="7">
    <source>
        <dbReference type="ARBA" id="ARBA00022989"/>
    </source>
</evidence>
<dbReference type="SMART" id="SM00044">
    <property type="entry name" value="CYCc"/>
    <property type="match status" value="1"/>
</dbReference>
<keyword evidence="15" id="KW-1185">Reference proteome</keyword>
<keyword evidence="8" id="KW-0342">GTP-binding</keyword>
<dbReference type="InterPro" id="IPR050401">
    <property type="entry name" value="Cyclic_nucleotide_synthase"/>
</dbReference>
<evidence type="ECO:0000256" key="3">
    <source>
        <dbReference type="ARBA" id="ARBA00012202"/>
    </source>
</evidence>
<dbReference type="Pfam" id="PF00211">
    <property type="entry name" value="Guanylate_cyc"/>
    <property type="match status" value="1"/>
</dbReference>
<evidence type="ECO:0000256" key="11">
    <source>
        <dbReference type="ARBA" id="ARBA00023239"/>
    </source>
</evidence>
<evidence type="ECO:0000313" key="15">
    <source>
        <dbReference type="Proteomes" id="UP000267606"/>
    </source>
</evidence>
<evidence type="ECO:0000256" key="9">
    <source>
        <dbReference type="ARBA" id="ARBA00023136"/>
    </source>
</evidence>
<evidence type="ECO:0000256" key="2">
    <source>
        <dbReference type="ARBA" id="ARBA00004167"/>
    </source>
</evidence>
<keyword evidence="4" id="KW-0812">Transmembrane</keyword>
<dbReference type="CDD" id="cd07302">
    <property type="entry name" value="CHD"/>
    <property type="match status" value="1"/>
</dbReference>
<evidence type="ECO:0000256" key="10">
    <source>
        <dbReference type="ARBA" id="ARBA00023180"/>
    </source>
</evidence>